<dbReference type="Gene3D" id="3.10.450.50">
    <property type="match status" value="1"/>
</dbReference>
<evidence type="ECO:0000313" key="1">
    <source>
        <dbReference type="EMBL" id="MFC4327042.1"/>
    </source>
</evidence>
<gene>
    <name evidence="1" type="ORF">ACFPC0_04195</name>
</gene>
<name>A0ABV8T8V8_9ACTN</name>
<dbReference type="RefSeq" id="WP_381736949.1">
    <property type="nucleotide sequence ID" value="NZ_JBHSDP010000006.1"/>
</dbReference>
<evidence type="ECO:0000313" key="2">
    <source>
        <dbReference type="Proteomes" id="UP001595824"/>
    </source>
</evidence>
<protein>
    <submittedName>
        <fullName evidence="1">Nuclear transport factor 2 family protein</fullName>
    </submittedName>
</protein>
<reference evidence="2" key="1">
    <citation type="journal article" date="2019" name="Int. J. Syst. Evol. Microbiol.">
        <title>The Global Catalogue of Microorganisms (GCM) 10K type strain sequencing project: providing services to taxonomists for standard genome sequencing and annotation.</title>
        <authorList>
            <consortium name="The Broad Institute Genomics Platform"/>
            <consortium name="The Broad Institute Genome Sequencing Center for Infectious Disease"/>
            <person name="Wu L."/>
            <person name="Ma J."/>
        </authorList>
    </citation>
    <scope>NUCLEOTIDE SEQUENCE [LARGE SCALE GENOMIC DNA]</scope>
    <source>
        <strain evidence="2">PCU 347</strain>
    </source>
</reference>
<accession>A0ABV8T8V8</accession>
<dbReference type="EMBL" id="JBHSDP010000006">
    <property type="protein sequence ID" value="MFC4327042.1"/>
    <property type="molecule type" value="Genomic_DNA"/>
</dbReference>
<keyword evidence="2" id="KW-1185">Reference proteome</keyword>
<dbReference type="InterPro" id="IPR032710">
    <property type="entry name" value="NTF2-like_dom_sf"/>
</dbReference>
<dbReference type="Proteomes" id="UP001595824">
    <property type="component" value="Unassembled WGS sequence"/>
</dbReference>
<dbReference type="Pfam" id="PF12893">
    <property type="entry name" value="Lumazine_bd_2"/>
    <property type="match status" value="1"/>
</dbReference>
<comment type="caution">
    <text evidence="1">The sequence shown here is derived from an EMBL/GenBank/DDBJ whole genome shotgun (WGS) entry which is preliminary data.</text>
</comment>
<organism evidence="1 2">
    <name type="scientific">Streptomyces andamanensis</name>
    <dbReference type="NCBI Taxonomy" id="1565035"/>
    <lineage>
        <taxon>Bacteria</taxon>
        <taxon>Bacillati</taxon>
        <taxon>Actinomycetota</taxon>
        <taxon>Actinomycetes</taxon>
        <taxon>Kitasatosporales</taxon>
        <taxon>Streptomycetaceae</taxon>
        <taxon>Streptomyces</taxon>
    </lineage>
</organism>
<dbReference type="InterPro" id="IPR039437">
    <property type="entry name" value="FrzH/put_lumazine-bd"/>
</dbReference>
<sequence length="129" mass="14106">MTDSTTAHDGVRAAVEAYVSAVCAGDPQAVREAFRPEAYMWGYLGRELVSAPIGAFCQAVAADSGERAWTRTYAYDIRSIEVSGEVAVAVLDERGYQGEDFTDHFSLVREDGQWRIASKTFFRTAGPAE</sequence>
<dbReference type="SUPFAM" id="SSF54427">
    <property type="entry name" value="NTF2-like"/>
    <property type="match status" value="1"/>
</dbReference>
<proteinExistence type="predicted"/>